<dbReference type="RefSeq" id="WP_305027053.1">
    <property type="nucleotide sequence ID" value="NZ_JAUQTA010000001.1"/>
</dbReference>
<reference evidence="1 2" key="1">
    <citation type="submission" date="2023-07" db="EMBL/GenBank/DDBJ databases">
        <title>Nocardioides sp. nov WY-20 isolated from soil.</title>
        <authorList>
            <person name="Liu B."/>
            <person name="Wan Y."/>
        </authorList>
    </citation>
    <scope>NUCLEOTIDE SEQUENCE [LARGE SCALE GENOMIC DNA]</scope>
    <source>
        <strain evidence="1 2">WY-20</strain>
    </source>
</reference>
<organism evidence="1 2">
    <name type="scientific">Nocardioides jiangxiensis</name>
    <dbReference type="NCBI Taxonomy" id="3064524"/>
    <lineage>
        <taxon>Bacteria</taxon>
        <taxon>Bacillati</taxon>
        <taxon>Actinomycetota</taxon>
        <taxon>Actinomycetes</taxon>
        <taxon>Propionibacteriales</taxon>
        <taxon>Nocardioidaceae</taxon>
        <taxon>Nocardioides</taxon>
    </lineage>
</organism>
<name>A0ABT9AYK6_9ACTN</name>
<dbReference type="EMBL" id="JAUQTA010000001">
    <property type="protein sequence ID" value="MDO7867666.1"/>
    <property type="molecule type" value="Genomic_DNA"/>
</dbReference>
<accession>A0ABT9AYK6</accession>
<proteinExistence type="predicted"/>
<dbReference type="Proteomes" id="UP001233314">
    <property type="component" value="Unassembled WGS sequence"/>
</dbReference>
<gene>
    <name evidence="1" type="ORF">Q5722_04700</name>
</gene>
<evidence type="ECO:0000313" key="2">
    <source>
        <dbReference type="Proteomes" id="UP001233314"/>
    </source>
</evidence>
<evidence type="ECO:0008006" key="3">
    <source>
        <dbReference type="Google" id="ProtNLM"/>
    </source>
</evidence>
<evidence type="ECO:0000313" key="1">
    <source>
        <dbReference type="EMBL" id="MDO7867666.1"/>
    </source>
</evidence>
<comment type="caution">
    <text evidence="1">The sequence shown here is derived from an EMBL/GenBank/DDBJ whole genome shotgun (WGS) entry which is preliminary data.</text>
</comment>
<sequence>MREQEGILIERRDDWVALVQANLSPPRVRVEHAAIDAAAGAASDLSAMGILSEVVRSRRTTPQRLLAVTEDRTRLRRRELIVGVLSDAASGAASVLEIEFLRNVERAHGLPRALRQVRDVTSGLSLSSEVARVVYRDAALPAFRLLIELDGRLGHSTSADRDTDFERDLDAAVGEQTTVRLGWGQAVVRPCVTAIKLARLYRSRGWQGPFRCCPRCPEGLRLRGDSAA</sequence>
<protein>
    <recommendedName>
        <fullName evidence="3">DUF559 domain-containing protein</fullName>
    </recommendedName>
</protein>
<keyword evidence="2" id="KW-1185">Reference proteome</keyword>